<dbReference type="GO" id="GO:0006508">
    <property type="term" value="P:proteolysis"/>
    <property type="evidence" value="ECO:0007669"/>
    <property type="project" value="UniProtKB-KW"/>
</dbReference>
<dbReference type="PROSITE" id="PS50175">
    <property type="entry name" value="ASP_PROT_RETROV"/>
    <property type="match status" value="1"/>
</dbReference>
<dbReference type="OrthoDB" id="117285at2759"/>
<dbReference type="Gene3D" id="2.40.70.10">
    <property type="entry name" value="Acid Proteases"/>
    <property type="match status" value="1"/>
</dbReference>
<dbReference type="AlphaFoldDB" id="A0A6A3VYX4"/>
<evidence type="ECO:0000256" key="3">
    <source>
        <dbReference type="ARBA" id="ARBA00022750"/>
    </source>
</evidence>
<dbReference type="Pfam" id="PF13650">
    <property type="entry name" value="Asp_protease_2"/>
    <property type="match status" value="1"/>
</dbReference>
<evidence type="ECO:0000259" key="6">
    <source>
        <dbReference type="PROSITE" id="PS50175"/>
    </source>
</evidence>
<dbReference type="InterPro" id="IPR001995">
    <property type="entry name" value="Peptidase_A2_cat"/>
</dbReference>
<dbReference type="PANTHER" id="PTHR12917">
    <property type="entry name" value="ASPARTYL PROTEASE DDI-RELATED"/>
    <property type="match status" value="1"/>
</dbReference>
<evidence type="ECO:0000256" key="5">
    <source>
        <dbReference type="SAM" id="MobiDB-lite"/>
    </source>
</evidence>
<reference evidence="7 8" key="1">
    <citation type="submission" date="2018-08" db="EMBL/GenBank/DDBJ databases">
        <title>Genomic investigation of the strawberry pathogen Phytophthora fragariae indicates pathogenicity is determined by transcriptional variation in three key races.</title>
        <authorList>
            <person name="Adams T.M."/>
            <person name="Armitage A.D."/>
            <person name="Sobczyk M.K."/>
            <person name="Bates H.J."/>
            <person name="Dunwell J.M."/>
            <person name="Nellist C.F."/>
            <person name="Harrison R.J."/>
        </authorList>
    </citation>
    <scope>NUCLEOTIDE SEQUENCE [LARGE SCALE GENOMIC DNA]</scope>
    <source>
        <strain evidence="7 8">NOV-27</strain>
    </source>
</reference>
<dbReference type="CDD" id="cd05483">
    <property type="entry name" value="retropepsin_like_bacteria"/>
    <property type="match status" value="1"/>
</dbReference>
<dbReference type="Proteomes" id="UP000433483">
    <property type="component" value="Unassembled WGS sequence"/>
</dbReference>
<organism evidence="7 8">
    <name type="scientific">Phytophthora fragariae</name>
    <dbReference type="NCBI Taxonomy" id="53985"/>
    <lineage>
        <taxon>Eukaryota</taxon>
        <taxon>Sar</taxon>
        <taxon>Stramenopiles</taxon>
        <taxon>Oomycota</taxon>
        <taxon>Peronosporomycetes</taxon>
        <taxon>Peronosporales</taxon>
        <taxon>Peronosporaceae</taxon>
        <taxon>Phytophthora</taxon>
    </lineage>
</organism>
<keyword evidence="3" id="KW-0064">Aspartyl protease</keyword>
<evidence type="ECO:0000256" key="4">
    <source>
        <dbReference type="ARBA" id="ARBA00022801"/>
    </source>
</evidence>
<proteinExistence type="inferred from homology"/>
<evidence type="ECO:0000256" key="2">
    <source>
        <dbReference type="ARBA" id="ARBA00022670"/>
    </source>
</evidence>
<comment type="similarity">
    <text evidence="1">Belongs to the DDI1 family.</text>
</comment>
<keyword evidence="4" id="KW-0378">Hydrolase</keyword>
<dbReference type="InterPro" id="IPR001969">
    <property type="entry name" value="Aspartic_peptidase_AS"/>
</dbReference>
<protein>
    <recommendedName>
        <fullName evidence="6">Peptidase A2 domain-containing protein</fullName>
    </recommendedName>
</protein>
<dbReference type="PROSITE" id="PS00141">
    <property type="entry name" value="ASP_PROTEASE"/>
    <property type="match status" value="1"/>
</dbReference>
<evidence type="ECO:0000313" key="7">
    <source>
        <dbReference type="EMBL" id="KAE9176099.1"/>
    </source>
</evidence>
<evidence type="ECO:0000256" key="1">
    <source>
        <dbReference type="ARBA" id="ARBA00009136"/>
    </source>
</evidence>
<dbReference type="InterPro" id="IPR034122">
    <property type="entry name" value="Retropepsin-like_bacterial"/>
</dbReference>
<name>A0A6A3VYX4_9STRA</name>
<feature type="region of interest" description="Disordered" evidence="5">
    <location>
        <begin position="124"/>
        <end position="160"/>
    </location>
</feature>
<dbReference type="SUPFAM" id="SSF50630">
    <property type="entry name" value="Acid proteases"/>
    <property type="match status" value="1"/>
</dbReference>
<dbReference type="EMBL" id="QXGB01002652">
    <property type="protein sequence ID" value="KAE9176099.1"/>
    <property type="molecule type" value="Genomic_DNA"/>
</dbReference>
<dbReference type="InterPro" id="IPR021109">
    <property type="entry name" value="Peptidase_aspartic_dom_sf"/>
</dbReference>
<keyword evidence="2" id="KW-0645">Protease</keyword>
<sequence>MRALVKGAVDDTRIRILLDTGANVSVISASFAKKLRVREVFDHGRSLEVRGINPGIMETQRRALVKVTLGWKHAYEFEVWIMDHSAGVDVVLGMDFMVPAGIRLDLFHGTARLPDEDMVPLLKSKESEEPVATSVASLSSHSSDLPSGGQEVSFRIPRDPAPAPLVEDTLAHYTYLAQHLPRKRCSTEASPG</sequence>
<dbReference type="GO" id="GO:0004190">
    <property type="term" value="F:aspartic-type endopeptidase activity"/>
    <property type="evidence" value="ECO:0007669"/>
    <property type="project" value="UniProtKB-KW"/>
</dbReference>
<keyword evidence="8" id="KW-1185">Reference proteome</keyword>
<feature type="domain" description="Peptidase A2" evidence="6">
    <location>
        <begin position="14"/>
        <end position="28"/>
    </location>
</feature>
<gene>
    <name evidence="7" type="ORF">PF005_g25107</name>
</gene>
<dbReference type="PANTHER" id="PTHR12917:SF1">
    <property type="entry name" value="AT13091P"/>
    <property type="match status" value="1"/>
</dbReference>
<evidence type="ECO:0000313" key="8">
    <source>
        <dbReference type="Proteomes" id="UP000433483"/>
    </source>
</evidence>
<accession>A0A6A3VYX4</accession>
<comment type="caution">
    <text evidence="7">The sequence shown here is derived from an EMBL/GenBank/DDBJ whole genome shotgun (WGS) entry which is preliminary data.</text>
</comment>
<feature type="compositionally biased region" description="Low complexity" evidence="5">
    <location>
        <begin position="134"/>
        <end position="147"/>
    </location>
</feature>